<name>A0A3B0YI04_9ZZZZ</name>
<organism evidence="1">
    <name type="scientific">hydrothermal vent metagenome</name>
    <dbReference type="NCBI Taxonomy" id="652676"/>
    <lineage>
        <taxon>unclassified sequences</taxon>
        <taxon>metagenomes</taxon>
        <taxon>ecological metagenomes</taxon>
    </lineage>
</organism>
<proteinExistence type="predicted"/>
<reference evidence="1" key="1">
    <citation type="submission" date="2018-06" db="EMBL/GenBank/DDBJ databases">
        <authorList>
            <person name="Zhirakovskaya E."/>
        </authorList>
    </citation>
    <scope>NUCLEOTIDE SEQUENCE</scope>
</reference>
<evidence type="ECO:0000313" key="1">
    <source>
        <dbReference type="EMBL" id="VAW68454.1"/>
    </source>
</evidence>
<dbReference type="Gene3D" id="3.40.50.150">
    <property type="entry name" value="Vaccinia Virus protein VP39"/>
    <property type="match status" value="1"/>
</dbReference>
<feature type="non-terminal residue" evidence="1">
    <location>
        <position position="36"/>
    </location>
</feature>
<gene>
    <name evidence="1" type="ORF">MNBD_GAMMA10-3045</name>
</gene>
<dbReference type="InterPro" id="IPR029063">
    <property type="entry name" value="SAM-dependent_MTases_sf"/>
</dbReference>
<dbReference type="EMBL" id="UOFJ01000337">
    <property type="protein sequence ID" value="VAW68454.1"/>
    <property type="molecule type" value="Genomic_DNA"/>
</dbReference>
<protein>
    <submittedName>
        <fullName evidence="1">Uncharacterized protein</fullName>
    </submittedName>
</protein>
<sequence>MNYAKPDWRDGQPYSPDFDDVYFSVDNGVQETAHVF</sequence>
<dbReference type="AlphaFoldDB" id="A0A3B0YI04"/>
<accession>A0A3B0YI04</accession>